<keyword evidence="1" id="KW-0862">Zinc</keyword>
<dbReference type="InterPro" id="IPR000315">
    <property type="entry name" value="Znf_B-box"/>
</dbReference>
<evidence type="ECO:0000256" key="3">
    <source>
        <dbReference type="SAM" id="MobiDB-lite"/>
    </source>
</evidence>
<gene>
    <name evidence="5" type="ORF">MGAL_10B024510</name>
</gene>
<name>A0A8B6HL40_MYTGA</name>
<accession>A0A8B6HL40</accession>
<keyword evidence="2" id="KW-0175">Coiled coil</keyword>
<dbReference type="OrthoDB" id="10397188at2759"/>
<evidence type="ECO:0000256" key="2">
    <source>
        <dbReference type="SAM" id="Coils"/>
    </source>
</evidence>
<protein>
    <recommendedName>
        <fullName evidence="4">B box-type domain-containing protein</fullName>
    </recommendedName>
</protein>
<evidence type="ECO:0000313" key="6">
    <source>
        <dbReference type="Proteomes" id="UP000596742"/>
    </source>
</evidence>
<dbReference type="InterPro" id="IPR047153">
    <property type="entry name" value="TRIM45/56/19-like"/>
</dbReference>
<dbReference type="SUPFAM" id="SSF57845">
    <property type="entry name" value="B-box zinc-binding domain"/>
    <property type="match status" value="1"/>
</dbReference>
<dbReference type="PANTHER" id="PTHR25462:SF296">
    <property type="entry name" value="MEIOTIC P26, ISOFORM F"/>
    <property type="match status" value="1"/>
</dbReference>
<feature type="compositionally biased region" description="Polar residues" evidence="3">
    <location>
        <begin position="226"/>
        <end position="236"/>
    </location>
</feature>
<evidence type="ECO:0000256" key="1">
    <source>
        <dbReference type="PROSITE-ProRule" id="PRU00024"/>
    </source>
</evidence>
<keyword evidence="6" id="KW-1185">Reference proteome</keyword>
<dbReference type="Pfam" id="PF00643">
    <property type="entry name" value="zf-B_box"/>
    <property type="match status" value="1"/>
</dbReference>
<keyword evidence="1" id="KW-0863">Zinc-finger</keyword>
<keyword evidence="1" id="KW-0479">Metal-binding</keyword>
<organism evidence="5 6">
    <name type="scientific">Mytilus galloprovincialis</name>
    <name type="common">Mediterranean mussel</name>
    <dbReference type="NCBI Taxonomy" id="29158"/>
    <lineage>
        <taxon>Eukaryota</taxon>
        <taxon>Metazoa</taxon>
        <taxon>Spiralia</taxon>
        <taxon>Lophotrochozoa</taxon>
        <taxon>Mollusca</taxon>
        <taxon>Bivalvia</taxon>
        <taxon>Autobranchia</taxon>
        <taxon>Pteriomorphia</taxon>
        <taxon>Mytilida</taxon>
        <taxon>Mytiloidea</taxon>
        <taxon>Mytilidae</taxon>
        <taxon>Mytilinae</taxon>
        <taxon>Mytilus</taxon>
    </lineage>
</organism>
<dbReference type="AlphaFoldDB" id="A0A8B6HL40"/>
<dbReference type="Gene3D" id="3.30.160.60">
    <property type="entry name" value="Classic Zinc Finger"/>
    <property type="match status" value="1"/>
</dbReference>
<dbReference type="Proteomes" id="UP000596742">
    <property type="component" value="Unassembled WGS sequence"/>
</dbReference>
<feature type="domain" description="B box-type" evidence="4">
    <location>
        <begin position="16"/>
        <end position="53"/>
    </location>
</feature>
<reference evidence="5" key="1">
    <citation type="submission" date="2018-11" db="EMBL/GenBank/DDBJ databases">
        <authorList>
            <person name="Alioto T."/>
            <person name="Alioto T."/>
        </authorList>
    </citation>
    <scope>NUCLEOTIDE SEQUENCE</scope>
</reference>
<proteinExistence type="predicted"/>
<sequence>MSAIGSNILISVKKNCNDHSEMILDYYCTDHEIVCCRACISNEHRICHNVLPLELASKDVKRTALLYNVMEDLTHLVTTLNALNDNRQSNLQSIKKTKSTITKQIRAVKSKLLKQIDELERELTTSLSSLQHKHEMEINKQKQEISQVLVNVIENKNEMDFLIDHGSKNQLFIFLRQQVTNIHSAEAKIQQIVSDSQEFDITFDEKKDVKLESLVTVRVCSTMSSSIPTKEISTSPDKGGTNEKHSRV</sequence>
<feature type="coiled-coil region" evidence="2">
    <location>
        <begin position="102"/>
        <end position="129"/>
    </location>
</feature>
<dbReference type="PROSITE" id="PS50119">
    <property type="entry name" value="ZF_BBOX"/>
    <property type="match status" value="1"/>
</dbReference>
<evidence type="ECO:0000313" key="5">
    <source>
        <dbReference type="EMBL" id="VDI81182.1"/>
    </source>
</evidence>
<dbReference type="PANTHER" id="PTHR25462">
    <property type="entry name" value="BONUS, ISOFORM C-RELATED"/>
    <property type="match status" value="1"/>
</dbReference>
<dbReference type="GO" id="GO:0008270">
    <property type="term" value="F:zinc ion binding"/>
    <property type="evidence" value="ECO:0007669"/>
    <property type="project" value="UniProtKB-KW"/>
</dbReference>
<comment type="caution">
    <text evidence="5">The sequence shown here is derived from an EMBL/GenBank/DDBJ whole genome shotgun (WGS) entry which is preliminary data.</text>
</comment>
<dbReference type="EMBL" id="UYJE01010244">
    <property type="protein sequence ID" value="VDI81182.1"/>
    <property type="molecule type" value="Genomic_DNA"/>
</dbReference>
<evidence type="ECO:0000259" key="4">
    <source>
        <dbReference type="PROSITE" id="PS50119"/>
    </source>
</evidence>
<feature type="region of interest" description="Disordered" evidence="3">
    <location>
        <begin position="226"/>
        <end position="248"/>
    </location>
</feature>